<dbReference type="AlphaFoldDB" id="A0A1G6X9N8"/>
<dbReference type="Pfam" id="PF01972">
    <property type="entry name" value="SDH_protease"/>
    <property type="match status" value="1"/>
</dbReference>
<dbReference type="PANTHER" id="PTHR35984:SF1">
    <property type="entry name" value="PERIPLASMIC SERINE PROTEASE"/>
    <property type="match status" value="1"/>
</dbReference>
<dbReference type="STRING" id="641691.SAMN05421636_101587"/>
<evidence type="ECO:0000313" key="2">
    <source>
        <dbReference type="Proteomes" id="UP000199109"/>
    </source>
</evidence>
<gene>
    <name evidence="1" type="ORF">SAMN05421636_101587</name>
</gene>
<dbReference type="Proteomes" id="UP000199109">
    <property type="component" value="Unassembled WGS sequence"/>
</dbReference>
<organism evidence="1 2">
    <name type="scientific">Pricia antarctica</name>
    <dbReference type="NCBI Taxonomy" id="641691"/>
    <lineage>
        <taxon>Bacteria</taxon>
        <taxon>Pseudomonadati</taxon>
        <taxon>Bacteroidota</taxon>
        <taxon>Flavobacteriia</taxon>
        <taxon>Flavobacteriales</taxon>
        <taxon>Flavobacteriaceae</taxon>
        <taxon>Pricia</taxon>
    </lineage>
</organism>
<dbReference type="OrthoDB" id="9806253at2"/>
<sequence>MKPIFDSTIHSILNERLDVLEKHFEADVIFYYAPIANGLVKPFRDIIENLKLDEVENDRLCIILNTPGGSVEVVEQLVNIVRHHYSEVNFIVPDAAYSAGTIFCMSGNNIFMDYSSSLGPIDPQVEVQAPNGGTQWIPALGYLDKVNELIDKSANGTMTQAELVMLQKQDLAMLRRYEQAKELTVALLKKWLVKYKFATWTIHNTTPALKGNPVTTPEKEKRAEEIAHLLSENSEWHSHGRSINIETLKTKLKLTIEDYSNDNTRTKLIRGYNDLVTEYIRKNNIDAFMHSRNFI</sequence>
<dbReference type="RefSeq" id="WP_091865503.1">
    <property type="nucleotide sequence ID" value="NZ_FNAO01000001.1"/>
</dbReference>
<dbReference type="InterPro" id="IPR018247">
    <property type="entry name" value="EF_Hand_1_Ca_BS"/>
</dbReference>
<proteinExistence type="predicted"/>
<protein>
    <submittedName>
        <fullName evidence="1">Serine dehydrogenase proteinase</fullName>
    </submittedName>
</protein>
<reference evidence="1 2" key="1">
    <citation type="submission" date="2016-10" db="EMBL/GenBank/DDBJ databases">
        <authorList>
            <person name="de Groot N.N."/>
        </authorList>
    </citation>
    <scope>NUCLEOTIDE SEQUENCE [LARGE SCALE GENOMIC DNA]</scope>
    <source>
        <strain evidence="1 2">DSM 23421</strain>
    </source>
</reference>
<dbReference type="InterPro" id="IPR029045">
    <property type="entry name" value="ClpP/crotonase-like_dom_sf"/>
</dbReference>
<dbReference type="GO" id="GO:0016020">
    <property type="term" value="C:membrane"/>
    <property type="evidence" value="ECO:0007669"/>
    <property type="project" value="InterPro"/>
</dbReference>
<name>A0A1G6X9N8_9FLAO</name>
<dbReference type="EMBL" id="FNAO01000001">
    <property type="protein sequence ID" value="SDD74919.1"/>
    <property type="molecule type" value="Genomic_DNA"/>
</dbReference>
<keyword evidence="2" id="KW-1185">Reference proteome</keyword>
<dbReference type="SUPFAM" id="SSF52096">
    <property type="entry name" value="ClpP/crotonase"/>
    <property type="match status" value="1"/>
</dbReference>
<evidence type="ECO:0000313" key="1">
    <source>
        <dbReference type="EMBL" id="SDD74919.1"/>
    </source>
</evidence>
<dbReference type="InterPro" id="IPR002825">
    <property type="entry name" value="Pept_S49_ser-pept_pro"/>
</dbReference>
<accession>A0A1G6X9N8</accession>
<dbReference type="Gene3D" id="3.90.226.10">
    <property type="entry name" value="2-enoyl-CoA Hydratase, Chain A, domain 1"/>
    <property type="match status" value="1"/>
</dbReference>
<dbReference type="PROSITE" id="PS00018">
    <property type="entry name" value="EF_HAND_1"/>
    <property type="match status" value="1"/>
</dbReference>
<dbReference type="PANTHER" id="PTHR35984">
    <property type="entry name" value="PERIPLASMIC SERINE PROTEASE"/>
    <property type="match status" value="1"/>
</dbReference>